<proteinExistence type="predicted"/>
<dbReference type="Proteomes" id="UP000070371">
    <property type="component" value="Chromosome"/>
</dbReference>
<dbReference type="EMBL" id="CP014327">
    <property type="protein sequence ID" value="AML50414.1"/>
    <property type="molecule type" value="Genomic_DNA"/>
</dbReference>
<sequence>MMVQKLHTGAALIEPYQQGDLDSLCGLYAIINALRVLHAPNHHLTKRTCMTLFTNGIDALAADSSRKDAVYNGMKIARQRRLAKVLLSSSSLRGRPRATLKPALSHITKVEELDQILRERIAGREVLLALFDGRISHHSVIVGCSPTRIYLFDSDGMQFVLKRNLRFTGHRSGALILRSVVPMGISRNI</sequence>
<evidence type="ECO:0000313" key="1">
    <source>
        <dbReference type="EMBL" id="AML50414.1"/>
    </source>
</evidence>
<evidence type="ECO:0000313" key="2">
    <source>
        <dbReference type="Proteomes" id="UP000070371"/>
    </source>
</evidence>
<keyword evidence="2" id="KW-1185">Reference proteome</keyword>
<protein>
    <recommendedName>
        <fullName evidence="3">Peptidase C39 domain-containing protein</fullName>
    </recommendedName>
</protein>
<dbReference type="STRING" id="1579316.RC74_03275"/>
<name>A0A126UWJ8_9RHOB</name>
<dbReference type="RefSeq" id="WP_039004027.1">
    <property type="nucleotide sequence ID" value="NZ_CP014327.1"/>
</dbReference>
<accession>A0A126UWJ8</accession>
<gene>
    <name evidence="1" type="ORF">RC74_03275</name>
</gene>
<evidence type="ECO:0008006" key="3">
    <source>
        <dbReference type="Google" id="ProtNLM"/>
    </source>
</evidence>
<dbReference type="KEGG" id="hat:RC74_03275"/>
<dbReference type="OrthoDB" id="8419641at2"/>
<reference evidence="1 2" key="1">
    <citation type="submission" date="2016-02" db="EMBL/GenBank/DDBJ databases">
        <title>Complete genome sequence of Halocynthiibacter arcticus PAMC 20958t from arctic marine sediment.</title>
        <authorList>
            <person name="Lee Y.M."/>
            <person name="Baek K."/>
            <person name="Lee H.K."/>
            <person name="Shin S.C."/>
        </authorList>
    </citation>
    <scope>NUCLEOTIDE SEQUENCE [LARGE SCALE GENOMIC DNA]</scope>
    <source>
        <strain evidence="1">PAMC 20958</strain>
    </source>
</reference>
<organism evidence="1 2">
    <name type="scientific">Falsihalocynthiibacter arcticus</name>
    <dbReference type="NCBI Taxonomy" id="1579316"/>
    <lineage>
        <taxon>Bacteria</taxon>
        <taxon>Pseudomonadati</taxon>
        <taxon>Pseudomonadota</taxon>
        <taxon>Alphaproteobacteria</taxon>
        <taxon>Rhodobacterales</taxon>
        <taxon>Roseobacteraceae</taxon>
        <taxon>Falsihalocynthiibacter</taxon>
    </lineage>
</organism>
<dbReference type="AlphaFoldDB" id="A0A126UWJ8"/>